<dbReference type="EMBL" id="JBHUHR010000003">
    <property type="protein sequence ID" value="MFD2033532.1"/>
    <property type="molecule type" value="Genomic_DNA"/>
</dbReference>
<keyword evidence="2" id="KW-0378">Hydrolase</keyword>
<organism evidence="2 3">
    <name type="scientific">Belliella marina</name>
    <dbReference type="NCBI Taxonomy" id="1644146"/>
    <lineage>
        <taxon>Bacteria</taxon>
        <taxon>Pseudomonadati</taxon>
        <taxon>Bacteroidota</taxon>
        <taxon>Cytophagia</taxon>
        <taxon>Cytophagales</taxon>
        <taxon>Cyclobacteriaceae</taxon>
        <taxon>Belliella</taxon>
    </lineage>
</organism>
<dbReference type="EC" id="3.1.-.-" evidence="2"/>
<evidence type="ECO:0000313" key="2">
    <source>
        <dbReference type="EMBL" id="MFD2033532.1"/>
    </source>
</evidence>
<dbReference type="PIRSF" id="PIRSF000887">
    <property type="entry name" value="Pesterase_MJ0037"/>
    <property type="match status" value="1"/>
</dbReference>
<evidence type="ECO:0000313" key="3">
    <source>
        <dbReference type="Proteomes" id="UP001597361"/>
    </source>
</evidence>
<name>A0ABW4VGR5_9BACT</name>
<keyword evidence="2" id="KW-0436">Ligase</keyword>
<accession>A0ABW4VGR5</accession>
<dbReference type="Proteomes" id="UP001597361">
    <property type="component" value="Unassembled WGS sequence"/>
</dbReference>
<dbReference type="GO" id="GO:0016874">
    <property type="term" value="F:ligase activity"/>
    <property type="evidence" value="ECO:0007669"/>
    <property type="project" value="UniProtKB-KW"/>
</dbReference>
<gene>
    <name evidence="2" type="primary">pdeM</name>
    <name evidence="2" type="ORF">ACFSKL_01960</name>
</gene>
<keyword evidence="2" id="KW-0540">Nuclease</keyword>
<keyword evidence="3" id="KW-1185">Reference proteome</keyword>
<dbReference type="PANTHER" id="PTHR39323">
    <property type="entry name" value="BLR1149 PROTEIN"/>
    <property type="match status" value="1"/>
</dbReference>
<dbReference type="SUPFAM" id="SSF56300">
    <property type="entry name" value="Metallo-dependent phosphatases"/>
    <property type="match status" value="1"/>
</dbReference>
<dbReference type="RefSeq" id="WP_376883012.1">
    <property type="nucleotide sequence ID" value="NZ_JBHUHR010000003.1"/>
</dbReference>
<protein>
    <submittedName>
        <fullName evidence="2">Ligase-associated DNA damage response endonuclease PdeM</fullName>
        <ecNumber evidence="2">3.1.-.-</ecNumber>
    </submittedName>
</protein>
<reference evidence="3" key="1">
    <citation type="journal article" date="2019" name="Int. J. Syst. Evol. Microbiol.">
        <title>The Global Catalogue of Microorganisms (GCM) 10K type strain sequencing project: providing services to taxonomists for standard genome sequencing and annotation.</title>
        <authorList>
            <consortium name="The Broad Institute Genomics Platform"/>
            <consortium name="The Broad Institute Genome Sequencing Center for Infectious Disease"/>
            <person name="Wu L."/>
            <person name="Ma J."/>
        </authorList>
    </citation>
    <scope>NUCLEOTIDE SEQUENCE [LARGE SCALE GENOMIC DNA]</scope>
    <source>
        <strain evidence="3">CGMCC 1.15180</strain>
    </source>
</reference>
<dbReference type="NCBIfam" id="TIGR04123">
    <property type="entry name" value="P_estr_lig_assc"/>
    <property type="match status" value="1"/>
</dbReference>
<comment type="caution">
    <text evidence="2">The sequence shown here is derived from an EMBL/GenBank/DDBJ whole genome shotgun (WGS) entry which is preliminary data.</text>
</comment>
<dbReference type="InterPro" id="IPR024173">
    <property type="entry name" value="Pesterase_MJ0037-like"/>
</dbReference>
<dbReference type="PANTHER" id="PTHR39323:SF1">
    <property type="entry name" value="BLR1149 PROTEIN"/>
    <property type="match status" value="1"/>
</dbReference>
<dbReference type="Gene3D" id="3.60.21.10">
    <property type="match status" value="1"/>
</dbReference>
<dbReference type="InterPro" id="IPR026336">
    <property type="entry name" value="PdeM-like"/>
</dbReference>
<dbReference type="InterPro" id="IPR029052">
    <property type="entry name" value="Metallo-depent_PP-like"/>
</dbReference>
<dbReference type="Pfam" id="PF00149">
    <property type="entry name" value="Metallophos"/>
    <property type="match status" value="1"/>
</dbReference>
<sequence length="222" mass="24950">MPNTASAYELIVEGLGFSLFLLPQNAIYCKSMEAIFIADPHFGKAAHFRKSGVPISEYLHHDDMLKISRLISGYQPKDIYFLGDLFHSELNDSWRVLEGFIETFPKVNFHLIKGNHDILPPASYQSGNWIIHKEPLGVRGLLLSHEPLEVVPEGMTNLCGHIHPGVFLKGKGKQHTRLPCYFYSKRSIILPAFGRFTGLALMTCTKGDQAFVIVGEKVIRVN</sequence>
<dbReference type="InterPro" id="IPR004843">
    <property type="entry name" value="Calcineurin-like_PHP"/>
</dbReference>
<feature type="domain" description="Calcineurin-like phosphoesterase" evidence="1">
    <location>
        <begin position="35"/>
        <end position="161"/>
    </location>
</feature>
<dbReference type="GO" id="GO:0016787">
    <property type="term" value="F:hydrolase activity"/>
    <property type="evidence" value="ECO:0007669"/>
    <property type="project" value="UniProtKB-KW"/>
</dbReference>
<evidence type="ECO:0000259" key="1">
    <source>
        <dbReference type="Pfam" id="PF00149"/>
    </source>
</evidence>
<keyword evidence="2" id="KW-0255">Endonuclease</keyword>
<proteinExistence type="predicted"/>
<dbReference type="GO" id="GO:0004519">
    <property type="term" value="F:endonuclease activity"/>
    <property type="evidence" value="ECO:0007669"/>
    <property type="project" value="UniProtKB-KW"/>
</dbReference>